<sequence length="78" mass="8238">MIFTLLPSVDSVADSTSSWPKMGICFPSLVMMYRSVRGRHVNSVGGGAVSPAVAQGDSARKNMPCSCAANDSVVRLYV</sequence>
<organism evidence="1 2">
    <name type="scientific">Zalaria obscura</name>
    <dbReference type="NCBI Taxonomy" id="2024903"/>
    <lineage>
        <taxon>Eukaryota</taxon>
        <taxon>Fungi</taxon>
        <taxon>Dikarya</taxon>
        <taxon>Ascomycota</taxon>
        <taxon>Pezizomycotina</taxon>
        <taxon>Dothideomycetes</taxon>
        <taxon>Dothideomycetidae</taxon>
        <taxon>Dothideales</taxon>
        <taxon>Zalariaceae</taxon>
        <taxon>Zalaria</taxon>
    </lineage>
</organism>
<name>A0ACC3S354_9PEZI</name>
<reference evidence="1" key="1">
    <citation type="submission" date="2024-02" db="EMBL/GenBank/DDBJ databases">
        <title>Metagenome Assembled Genome of Zalaria obscura JY119.</title>
        <authorList>
            <person name="Vighnesh L."/>
            <person name="Jagadeeshwari U."/>
            <person name="Venkata Ramana C."/>
            <person name="Sasikala C."/>
        </authorList>
    </citation>
    <scope>NUCLEOTIDE SEQUENCE</scope>
    <source>
        <strain evidence="1">JY119</strain>
    </source>
</reference>
<dbReference type="Proteomes" id="UP001320706">
    <property type="component" value="Unassembled WGS sequence"/>
</dbReference>
<dbReference type="EMBL" id="JAMKPW020000043">
    <property type="protein sequence ID" value="KAK8194204.1"/>
    <property type="molecule type" value="Genomic_DNA"/>
</dbReference>
<keyword evidence="2" id="KW-1185">Reference proteome</keyword>
<evidence type="ECO:0000313" key="2">
    <source>
        <dbReference type="Proteomes" id="UP001320706"/>
    </source>
</evidence>
<protein>
    <submittedName>
        <fullName evidence="1">Uncharacterized protein</fullName>
    </submittedName>
</protein>
<gene>
    <name evidence="1" type="ORF">M8818_007392</name>
</gene>
<comment type="caution">
    <text evidence="1">The sequence shown here is derived from an EMBL/GenBank/DDBJ whole genome shotgun (WGS) entry which is preliminary data.</text>
</comment>
<accession>A0ACC3S354</accession>
<proteinExistence type="predicted"/>
<evidence type="ECO:0000313" key="1">
    <source>
        <dbReference type="EMBL" id="KAK8194204.1"/>
    </source>
</evidence>